<evidence type="ECO:0000256" key="1">
    <source>
        <dbReference type="ARBA" id="ARBA00023239"/>
    </source>
</evidence>
<keyword evidence="8" id="KW-0238">DNA-binding</keyword>
<evidence type="ECO:0000256" key="5">
    <source>
        <dbReference type="ARBA" id="ARBA00048470"/>
    </source>
</evidence>
<organism evidence="8 9">
    <name type="scientific">Denitrobacterium detoxificans</name>
    <dbReference type="NCBI Taxonomy" id="79604"/>
    <lineage>
        <taxon>Bacteria</taxon>
        <taxon>Bacillati</taxon>
        <taxon>Actinomycetota</taxon>
        <taxon>Coriobacteriia</taxon>
        <taxon>Eggerthellales</taxon>
        <taxon>Eggerthellaceae</taxon>
        <taxon>Denitrobacterium</taxon>
    </lineage>
</organism>
<dbReference type="AlphaFoldDB" id="A0A1H8SMT3"/>
<dbReference type="OrthoDB" id="3453230at2"/>
<proteinExistence type="inferred from homology"/>
<dbReference type="InterPro" id="IPR053953">
    <property type="entry name" value="NirdL-like_HTH"/>
</dbReference>
<protein>
    <recommendedName>
        <fullName evidence="4">siroheme decarboxylase</fullName>
        <ecNumber evidence="4">4.1.1.111</ecNumber>
    </recommendedName>
</protein>
<comment type="catalytic activity">
    <reaction evidence="5">
        <text>siroheme + 2 H(+) = 12,18-didecarboxysiroheme + 2 CO2</text>
        <dbReference type="Rhea" id="RHEA:19093"/>
        <dbReference type="ChEBI" id="CHEBI:15378"/>
        <dbReference type="ChEBI" id="CHEBI:16526"/>
        <dbReference type="ChEBI" id="CHEBI:60052"/>
        <dbReference type="ChEBI" id="CHEBI:140497"/>
        <dbReference type="EC" id="4.1.1.111"/>
    </reaction>
</comment>
<dbReference type="PANTHER" id="PTHR43413:SF1">
    <property type="entry name" value="SIROHEME DECARBOXYLASE NIRL SUBUNIT"/>
    <property type="match status" value="1"/>
</dbReference>
<keyword evidence="1" id="KW-0456">Lyase</keyword>
<feature type="domain" description="Siroheme decarboxylase AsnC-like ligand binding" evidence="6">
    <location>
        <begin position="64"/>
        <end position="146"/>
    </location>
</feature>
<keyword evidence="9" id="KW-1185">Reference proteome</keyword>
<feature type="domain" description="Siroheme decarboxylase AsnC-like ligand binding" evidence="6">
    <location>
        <begin position="249"/>
        <end position="339"/>
    </location>
</feature>
<evidence type="ECO:0000313" key="8">
    <source>
        <dbReference type="EMBL" id="SEO79857.1"/>
    </source>
</evidence>
<accession>A0A1H8SMT3</accession>
<sequence>MSASEELKNRLLDIIQSGFPICCDPYAELASQLDTSEADVLAAIRELYAEGSVRRIGASFDSRKLGYSSTLCALAVPGGEEELIAAAGIVSAYPGVTHNYGRANRYNLWFTLITRSVEEKERILSEIRQKTGCDDLLDMPASRMFKIRVDFGSGHRARAKRASSAQSAEGIAPFSAESAFDVALVRWAQGDVARDAQGELVVRPFDEGARVISAQVNESVSAEDVVTRIRDLKTLGVIRRFGAMVRHQRIGYAFNSMTVWDIPDEHVEEAGALFAAKSFVSHCYARPRMETWPANMYAMTHAQSEEEMSENIAELSRALEEAQVPCRAHFALTTTHEFKKVSMTYFA</sequence>
<dbReference type="EMBL" id="FOEC01000007">
    <property type="protein sequence ID" value="SEO79857.1"/>
    <property type="molecule type" value="Genomic_DNA"/>
</dbReference>
<evidence type="ECO:0000256" key="3">
    <source>
        <dbReference type="ARBA" id="ARBA00023457"/>
    </source>
</evidence>
<evidence type="ECO:0000313" key="9">
    <source>
        <dbReference type="Proteomes" id="UP000182975"/>
    </source>
</evidence>
<dbReference type="InterPro" id="IPR050684">
    <property type="entry name" value="HTH-Siroheme_Decarb"/>
</dbReference>
<comment type="pathway">
    <text evidence="2">Porphyrin-containing compound metabolism.</text>
</comment>
<dbReference type="GO" id="GO:0016829">
    <property type="term" value="F:lyase activity"/>
    <property type="evidence" value="ECO:0007669"/>
    <property type="project" value="UniProtKB-KW"/>
</dbReference>
<dbReference type="Proteomes" id="UP000182975">
    <property type="component" value="Unassembled WGS sequence"/>
</dbReference>
<dbReference type="EC" id="4.1.1.111" evidence="4"/>
<dbReference type="Pfam" id="PF22451">
    <property type="entry name" value="NirdL-like_HTH"/>
    <property type="match status" value="1"/>
</dbReference>
<reference evidence="9" key="1">
    <citation type="submission" date="2016-10" db="EMBL/GenBank/DDBJ databases">
        <authorList>
            <person name="Varghese N."/>
        </authorList>
    </citation>
    <scope>NUCLEOTIDE SEQUENCE [LARGE SCALE GENOMIC DNA]</scope>
    <source>
        <strain evidence="9">DSM 21843</strain>
    </source>
</reference>
<name>A0A1H8SMT3_9ACTN</name>
<evidence type="ECO:0000259" key="7">
    <source>
        <dbReference type="Pfam" id="PF22451"/>
    </source>
</evidence>
<dbReference type="Gene3D" id="3.30.70.3460">
    <property type="match status" value="2"/>
</dbReference>
<gene>
    <name evidence="8" type="ORF">SAMN02910314_01231</name>
</gene>
<feature type="domain" description="Siroheme decarboxylase NirL-like HTH" evidence="7">
    <location>
        <begin position="10"/>
        <end position="54"/>
    </location>
</feature>
<dbReference type="RefSeq" id="WP_066661829.1">
    <property type="nucleotide sequence ID" value="NZ_CP011402.1"/>
</dbReference>
<evidence type="ECO:0000259" key="6">
    <source>
        <dbReference type="Pfam" id="PF17805"/>
    </source>
</evidence>
<dbReference type="Pfam" id="PF17805">
    <property type="entry name" value="AsnC_trans_reg2"/>
    <property type="match status" value="2"/>
</dbReference>
<dbReference type="PANTHER" id="PTHR43413">
    <property type="entry name" value="TRANSCRIPTIONAL REGULATOR, ASNC FAMILY"/>
    <property type="match status" value="1"/>
</dbReference>
<dbReference type="GO" id="GO:0003677">
    <property type="term" value="F:DNA binding"/>
    <property type="evidence" value="ECO:0007669"/>
    <property type="project" value="UniProtKB-KW"/>
</dbReference>
<dbReference type="InterPro" id="IPR040523">
    <property type="entry name" value="AsnC_trans_reg2"/>
</dbReference>
<comment type="similarity">
    <text evidence="3">Belongs to the Ahb/Nir family.</text>
</comment>
<evidence type="ECO:0000256" key="2">
    <source>
        <dbReference type="ARBA" id="ARBA00023444"/>
    </source>
</evidence>
<evidence type="ECO:0000256" key="4">
    <source>
        <dbReference type="ARBA" id="ARBA00023471"/>
    </source>
</evidence>